<dbReference type="PROSITE" id="PS00523">
    <property type="entry name" value="SULFATASE_1"/>
    <property type="match status" value="1"/>
</dbReference>
<dbReference type="RefSeq" id="WP_212697611.1">
    <property type="nucleotide sequence ID" value="NZ_CP058649.1"/>
</dbReference>
<sequence length="578" mass="65818">MNKQPNVVFVLTDDQGYGDLGCTGNSIVKTPNIDQFYQESVRLTDFHVGPTCAPTRAGLMTGHYANSTGVWHTVGGRSLLRKNEVTLASALRQAGYRTGIFGKWHLGDTYPYRPMDRGFEETVVHGGGGISQTPDCWGNDYFDDTYYVNGEEKTFKGYCTDVFFSEALDFIKRHKDEPFFCYIATNAPHGPYNVEDTYAKPYQDKTHPERARFYGMITNIDDNFAKLRETLETLNVMDNTIFIFMTDNGTSCGMYSDASGFVVDGYNAGLRGGKNSEYDGGHRVPFFMKWQEGGIGHGKDFDMLAANVDFMPTLLDLCGVTDDSLHCHGMSLAPYLREEKKPEDRVLVTDSQRVAYPVKWRKSAVMTFNWRLVNGRELYAIQEDREQREDVSYQHPDVVEGLRREYDKWWDIVSKQYDSLIPFSIGDEPIQINCHDLRNEECHTAWNQKQIRDGMRIDGYYEVDVETPGDYRFSLRRWPKVVNIPIREGIDHEDVVFEKGYILPQDWSYYSGGKPLDIAYGEIQIQGQSHVTAIDDTSCEASFVLSLEKGEGRLVCRFLGDDKACVTAAYYVDIEKVG</sequence>
<dbReference type="FunFam" id="3.40.720.10:FF:000070">
    <property type="entry name" value="Arylsulfatase A"/>
    <property type="match status" value="1"/>
</dbReference>
<dbReference type="PANTHER" id="PTHR42693:SF53">
    <property type="entry name" value="ENDO-4-O-SULFATASE"/>
    <property type="match status" value="1"/>
</dbReference>
<dbReference type="SUPFAM" id="SSF53649">
    <property type="entry name" value="Alkaline phosphatase-like"/>
    <property type="match status" value="1"/>
</dbReference>
<keyword evidence="7" id="KW-1185">Reference proteome</keyword>
<dbReference type="KEGG" id="vpy:HZI73_07385"/>
<evidence type="ECO:0000256" key="1">
    <source>
        <dbReference type="ARBA" id="ARBA00008779"/>
    </source>
</evidence>
<dbReference type="AlphaFoldDB" id="A0A8J8MJ02"/>
<keyword evidence="4" id="KW-0106">Calcium</keyword>
<dbReference type="CDD" id="cd16146">
    <property type="entry name" value="ARS_like"/>
    <property type="match status" value="1"/>
</dbReference>
<dbReference type="GO" id="GO:0004065">
    <property type="term" value="F:arylsulfatase activity"/>
    <property type="evidence" value="ECO:0007669"/>
    <property type="project" value="TreeGrafter"/>
</dbReference>
<dbReference type="Gene3D" id="3.40.720.10">
    <property type="entry name" value="Alkaline Phosphatase, subunit A"/>
    <property type="match status" value="1"/>
</dbReference>
<dbReference type="EMBL" id="CP058649">
    <property type="protein sequence ID" value="QUI22133.1"/>
    <property type="molecule type" value="Genomic_DNA"/>
</dbReference>
<dbReference type="Proteomes" id="UP000683246">
    <property type="component" value="Chromosome"/>
</dbReference>
<name>A0A8J8MJ02_9FIRM</name>
<evidence type="ECO:0000313" key="6">
    <source>
        <dbReference type="EMBL" id="QUI22133.1"/>
    </source>
</evidence>
<evidence type="ECO:0000313" key="7">
    <source>
        <dbReference type="Proteomes" id="UP000683246"/>
    </source>
</evidence>
<gene>
    <name evidence="6" type="ORF">HZI73_07385</name>
</gene>
<feature type="domain" description="Sulfatase N-terminal" evidence="5">
    <location>
        <begin position="5"/>
        <end position="320"/>
    </location>
</feature>
<accession>A0A8J8MJ02</accession>
<evidence type="ECO:0000256" key="3">
    <source>
        <dbReference type="ARBA" id="ARBA00022801"/>
    </source>
</evidence>
<dbReference type="InterPro" id="IPR017850">
    <property type="entry name" value="Alkaline_phosphatase_core_sf"/>
</dbReference>
<evidence type="ECO:0000256" key="2">
    <source>
        <dbReference type="ARBA" id="ARBA00022723"/>
    </source>
</evidence>
<dbReference type="GO" id="GO:0046872">
    <property type="term" value="F:metal ion binding"/>
    <property type="evidence" value="ECO:0007669"/>
    <property type="project" value="UniProtKB-KW"/>
</dbReference>
<evidence type="ECO:0000256" key="4">
    <source>
        <dbReference type="ARBA" id="ARBA00022837"/>
    </source>
</evidence>
<organism evidence="6 7">
    <name type="scientific">Vallitalea pronyensis</name>
    <dbReference type="NCBI Taxonomy" id="1348613"/>
    <lineage>
        <taxon>Bacteria</taxon>
        <taxon>Bacillati</taxon>
        <taxon>Bacillota</taxon>
        <taxon>Clostridia</taxon>
        <taxon>Lachnospirales</taxon>
        <taxon>Vallitaleaceae</taxon>
        <taxon>Vallitalea</taxon>
    </lineage>
</organism>
<protein>
    <submittedName>
        <fullName evidence="6">Arylsulfatase</fullName>
    </submittedName>
</protein>
<dbReference type="Pfam" id="PF00884">
    <property type="entry name" value="Sulfatase"/>
    <property type="match status" value="1"/>
</dbReference>
<evidence type="ECO:0000259" key="5">
    <source>
        <dbReference type="Pfam" id="PF00884"/>
    </source>
</evidence>
<comment type="similarity">
    <text evidence="1">Belongs to the sulfatase family.</text>
</comment>
<proteinExistence type="inferred from homology"/>
<keyword evidence="2" id="KW-0479">Metal-binding</keyword>
<dbReference type="InterPro" id="IPR050738">
    <property type="entry name" value="Sulfatase"/>
</dbReference>
<keyword evidence="3" id="KW-0378">Hydrolase</keyword>
<dbReference type="PANTHER" id="PTHR42693">
    <property type="entry name" value="ARYLSULFATASE FAMILY MEMBER"/>
    <property type="match status" value="1"/>
</dbReference>
<reference evidence="6" key="1">
    <citation type="submission" date="2020-07" db="EMBL/GenBank/DDBJ databases">
        <title>Vallitalea pronyensis genome.</title>
        <authorList>
            <person name="Postec A."/>
        </authorList>
    </citation>
    <scope>NUCLEOTIDE SEQUENCE</scope>
    <source>
        <strain evidence="6">FatNI3</strain>
    </source>
</reference>
<dbReference type="InterPro" id="IPR000917">
    <property type="entry name" value="Sulfatase_N"/>
</dbReference>
<dbReference type="InterPro" id="IPR024607">
    <property type="entry name" value="Sulfatase_CS"/>
</dbReference>